<evidence type="ECO:0000313" key="3">
    <source>
        <dbReference type="Proteomes" id="UP000276133"/>
    </source>
</evidence>
<protein>
    <submittedName>
        <fullName evidence="2">Uncharacterized protein</fullName>
    </submittedName>
</protein>
<sequence length="260" mass="29716">MTGKTAAPSPLQVLKRSKQQIFSKVTDNLEKKKYMNIQILRFFLKQIHVVRPFTIIFNDNLNAVKYCVIKWLPIFQESAMTGKLKRNLGTVPLDRALLQLNENLQNSNSSIKEIMSQNREIKNVLVENSSLEKNKSSSSKSSDDNSDFEDQNFVGNDSITSNKDFTNSLRGLITKRFKDDLITLICIISRIRLVPQFRLCYFHCSSLIYLSIFAQLATIDGFRILPWLSCKTLSGIGQKSKGQGRLWTQKIELVEIKSSI</sequence>
<proteinExistence type="predicted"/>
<keyword evidence="3" id="KW-1185">Reference proteome</keyword>
<comment type="caution">
    <text evidence="2">The sequence shown here is derived from an EMBL/GenBank/DDBJ whole genome shotgun (WGS) entry which is preliminary data.</text>
</comment>
<dbReference type="AlphaFoldDB" id="A0A3M7RL27"/>
<name>A0A3M7RL27_BRAPC</name>
<accession>A0A3M7RL27</accession>
<reference evidence="2 3" key="1">
    <citation type="journal article" date="2018" name="Sci. Rep.">
        <title>Genomic signatures of local adaptation to the degree of environmental predictability in rotifers.</title>
        <authorList>
            <person name="Franch-Gras L."/>
            <person name="Hahn C."/>
            <person name="Garcia-Roger E.M."/>
            <person name="Carmona M.J."/>
            <person name="Serra M."/>
            <person name="Gomez A."/>
        </authorList>
    </citation>
    <scope>NUCLEOTIDE SEQUENCE [LARGE SCALE GENOMIC DNA]</scope>
    <source>
        <strain evidence="2">HYR1</strain>
    </source>
</reference>
<dbReference type="EMBL" id="REGN01003152">
    <property type="protein sequence ID" value="RNA24241.1"/>
    <property type="molecule type" value="Genomic_DNA"/>
</dbReference>
<feature type="region of interest" description="Disordered" evidence="1">
    <location>
        <begin position="132"/>
        <end position="153"/>
    </location>
</feature>
<evidence type="ECO:0000313" key="2">
    <source>
        <dbReference type="EMBL" id="RNA24241.1"/>
    </source>
</evidence>
<gene>
    <name evidence="2" type="ORF">BpHYR1_038608</name>
</gene>
<organism evidence="2 3">
    <name type="scientific">Brachionus plicatilis</name>
    <name type="common">Marine rotifer</name>
    <name type="synonym">Brachionus muelleri</name>
    <dbReference type="NCBI Taxonomy" id="10195"/>
    <lineage>
        <taxon>Eukaryota</taxon>
        <taxon>Metazoa</taxon>
        <taxon>Spiralia</taxon>
        <taxon>Gnathifera</taxon>
        <taxon>Rotifera</taxon>
        <taxon>Eurotatoria</taxon>
        <taxon>Monogononta</taxon>
        <taxon>Pseudotrocha</taxon>
        <taxon>Ploima</taxon>
        <taxon>Brachionidae</taxon>
        <taxon>Brachionus</taxon>
    </lineage>
</organism>
<evidence type="ECO:0000256" key="1">
    <source>
        <dbReference type="SAM" id="MobiDB-lite"/>
    </source>
</evidence>
<dbReference type="Proteomes" id="UP000276133">
    <property type="component" value="Unassembled WGS sequence"/>
</dbReference>